<evidence type="ECO:0000313" key="3">
    <source>
        <dbReference type="Proteomes" id="UP000283509"/>
    </source>
</evidence>
<accession>A0A423SWF1</accession>
<feature type="compositionally biased region" description="Pro residues" evidence="1">
    <location>
        <begin position="490"/>
        <end position="499"/>
    </location>
</feature>
<comment type="caution">
    <text evidence="2">The sequence shown here is derived from an EMBL/GenBank/DDBJ whole genome shotgun (WGS) entry which is preliminary data.</text>
</comment>
<feature type="compositionally biased region" description="Low complexity" evidence="1">
    <location>
        <begin position="500"/>
        <end position="521"/>
    </location>
</feature>
<proteinExistence type="predicted"/>
<dbReference type="Proteomes" id="UP000283509">
    <property type="component" value="Unassembled WGS sequence"/>
</dbReference>
<organism evidence="2 3">
    <name type="scientific">Penaeus vannamei</name>
    <name type="common">Whiteleg shrimp</name>
    <name type="synonym">Litopenaeus vannamei</name>
    <dbReference type="NCBI Taxonomy" id="6689"/>
    <lineage>
        <taxon>Eukaryota</taxon>
        <taxon>Metazoa</taxon>
        <taxon>Ecdysozoa</taxon>
        <taxon>Arthropoda</taxon>
        <taxon>Crustacea</taxon>
        <taxon>Multicrustacea</taxon>
        <taxon>Malacostraca</taxon>
        <taxon>Eumalacostraca</taxon>
        <taxon>Eucarida</taxon>
        <taxon>Decapoda</taxon>
        <taxon>Dendrobranchiata</taxon>
        <taxon>Penaeoidea</taxon>
        <taxon>Penaeidae</taxon>
        <taxon>Penaeus</taxon>
    </lineage>
</organism>
<reference evidence="2 3" key="2">
    <citation type="submission" date="2019-01" db="EMBL/GenBank/DDBJ databases">
        <title>The decoding of complex shrimp genome reveals the adaptation for benthos swimmer, frequently molting mechanism and breeding impact on genome.</title>
        <authorList>
            <person name="Sun Y."/>
            <person name="Gao Y."/>
            <person name="Yu Y."/>
        </authorList>
    </citation>
    <scope>NUCLEOTIDE SEQUENCE [LARGE SCALE GENOMIC DNA]</scope>
    <source>
        <tissue evidence="2">Muscle</tissue>
    </source>
</reference>
<feature type="region of interest" description="Disordered" evidence="1">
    <location>
        <begin position="490"/>
        <end position="522"/>
    </location>
</feature>
<protein>
    <submittedName>
        <fullName evidence="2">Uncharacterized protein</fullName>
    </submittedName>
</protein>
<dbReference type="AlphaFoldDB" id="A0A423SWF1"/>
<gene>
    <name evidence="2" type="ORF">C7M84_013219</name>
</gene>
<evidence type="ECO:0000256" key="1">
    <source>
        <dbReference type="SAM" id="MobiDB-lite"/>
    </source>
</evidence>
<keyword evidence="3" id="KW-1185">Reference proteome</keyword>
<name>A0A423SWF1_PENVA</name>
<sequence length="555" mass="58687">FRWHCVKLRGRLEEASPAAGVELSAQDRQCCRLGELSRAEASGATGRGFRREDLIGGGFCGRFAPCGDPAGRAGPVMACFAARVGNSGMVSNWLGPISDPCQDHAKWSITARQVTANNELRCIYGVAEVASLMHGDSLTQSRRRRSSAAAPPPPSPWIPATLALHEIVLSEINTPLSFIGAVSVRAAAVLTPLPPSSYLPPPPSHSPLSPLQFSLLSFSFLSHFSSPLLPFPSNLLSSISTTLPFPHPFLLPLFLFLSPLFYSSLLPSPAYPLPPPLSPSLLSSTPSLTLLLSLLSFLPPPPFVPLLHFLPLHPLLILLFPPPSLFPACTLTRLSPLPPPPSSSPPSSPFHSPILSLSLPPIPISISSSSPFSPPSSTTVFSLTLPRPFSFPLLPFPSLPSPLLLSPPSPQVPYLLIRLSLTPPLPSLPSTLFYSPLFPPLSSPPPSFTPLSFRLLSPSLPPLFPLSSPLPPPSSTPSLSASLLPLFPPTLPPSPPPSSTPSLSASSPPLSSRLRSPSLLVPRPPPLPLSPLSLCTSVPPPPPPPAVYLYGVTAS</sequence>
<reference evidence="2 3" key="1">
    <citation type="submission" date="2018-04" db="EMBL/GenBank/DDBJ databases">
        <authorList>
            <person name="Zhang X."/>
            <person name="Yuan J."/>
            <person name="Li F."/>
            <person name="Xiang J."/>
        </authorList>
    </citation>
    <scope>NUCLEOTIDE SEQUENCE [LARGE SCALE GENOMIC DNA]</scope>
    <source>
        <tissue evidence="2">Muscle</tissue>
    </source>
</reference>
<dbReference type="EMBL" id="QCYY01002652">
    <property type="protein sequence ID" value="ROT68606.1"/>
    <property type="molecule type" value="Genomic_DNA"/>
</dbReference>
<evidence type="ECO:0000313" key="2">
    <source>
        <dbReference type="EMBL" id="ROT68606.1"/>
    </source>
</evidence>
<feature type="non-terminal residue" evidence="2">
    <location>
        <position position="1"/>
    </location>
</feature>